<dbReference type="AlphaFoldDB" id="A0ABD1WHX9"/>
<sequence length="140" mass="15266">MEPKPVTLYLDLSTISRLLVLLLWNSELRLRDVADLDPVLLVSGIAGSILNSKSKKFGFETRVWVRILLADLEFKKKLFSIYNPKTGLCCLGVSKFGPSSIAVVACRGLVTDFTPASTGGYNATFVSDILAEPKGMISEP</sequence>
<accession>A0ABD1WHX9</accession>
<proteinExistence type="predicted"/>
<dbReference type="Proteomes" id="UP001604277">
    <property type="component" value="Unassembled WGS sequence"/>
</dbReference>
<gene>
    <name evidence="1" type="ORF">Fot_10831</name>
</gene>
<organism evidence="1 2">
    <name type="scientific">Forsythia ovata</name>
    <dbReference type="NCBI Taxonomy" id="205694"/>
    <lineage>
        <taxon>Eukaryota</taxon>
        <taxon>Viridiplantae</taxon>
        <taxon>Streptophyta</taxon>
        <taxon>Embryophyta</taxon>
        <taxon>Tracheophyta</taxon>
        <taxon>Spermatophyta</taxon>
        <taxon>Magnoliopsida</taxon>
        <taxon>eudicotyledons</taxon>
        <taxon>Gunneridae</taxon>
        <taxon>Pentapetalae</taxon>
        <taxon>asterids</taxon>
        <taxon>lamiids</taxon>
        <taxon>Lamiales</taxon>
        <taxon>Oleaceae</taxon>
        <taxon>Forsythieae</taxon>
        <taxon>Forsythia</taxon>
    </lineage>
</organism>
<protein>
    <submittedName>
        <fullName evidence="1">Phospholipase A(1) LCAT3-like</fullName>
    </submittedName>
</protein>
<evidence type="ECO:0000313" key="2">
    <source>
        <dbReference type="Proteomes" id="UP001604277"/>
    </source>
</evidence>
<dbReference type="EMBL" id="JBFOLJ010000003">
    <property type="protein sequence ID" value="KAL2549301.1"/>
    <property type="molecule type" value="Genomic_DNA"/>
</dbReference>
<comment type="caution">
    <text evidence="1">The sequence shown here is derived from an EMBL/GenBank/DDBJ whole genome shotgun (WGS) entry which is preliminary data.</text>
</comment>
<evidence type="ECO:0000313" key="1">
    <source>
        <dbReference type="EMBL" id="KAL2549301.1"/>
    </source>
</evidence>
<keyword evidence="2" id="KW-1185">Reference proteome</keyword>
<name>A0ABD1WHX9_9LAMI</name>
<reference evidence="2" key="1">
    <citation type="submission" date="2024-07" db="EMBL/GenBank/DDBJ databases">
        <title>Two chromosome-level genome assemblies of Korean endemic species Abeliophyllum distichum and Forsythia ovata (Oleaceae).</title>
        <authorList>
            <person name="Jang H."/>
        </authorList>
    </citation>
    <scope>NUCLEOTIDE SEQUENCE [LARGE SCALE GENOMIC DNA]</scope>
</reference>